<dbReference type="InterPro" id="IPR015915">
    <property type="entry name" value="Kelch-typ_b-propeller"/>
</dbReference>
<dbReference type="VEuPathDB" id="FungiDB:RhiirFUN_017476"/>
<name>A0A2H5SAJ0_RHIID</name>
<evidence type="ECO:0000256" key="2">
    <source>
        <dbReference type="ARBA" id="ARBA00022737"/>
    </source>
</evidence>
<keyword evidence="1" id="KW-0880">Kelch repeat</keyword>
<gene>
    <name evidence="4" type="ORF">GLOIN_2v67585</name>
</gene>
<dbReference type="SUPFAM" id="SSF117281">
    <property type="entry name" value="Kelch motif"/>
    <property type="match status" value="2"/>
</dbReference>
<evidence type="ECO:0000256" key="1">
    <source>
        <dbReference type="ARBA" id="ARBA00022441"/>
    </source>
</evidence>
<dbReference type="InterPro" id="IPR056737">
    <property type="entry name" value="Beta-prop_ATRN-MKLN-like"/>
</dbReference>
<dbReference type="Gene3D" id="2.120.10.80">
    <property type="entry name" value="Kelch-type beta propeller"/>
    <property type="match status" value="1"/>
</dbReference>
<dbReference type="Proteomes" id="UP000018888">
    <property type="component" value="Unassembled WGS sequence"/>
</dbReference>
<organism evidence="4 5">
    <name type="scientific">Rhizophagus irregularis (strain DAOM 181602 / DAOM 197198 / MUCL 43194)</name>
    <name type="common">Arbuscular mycorrhizal fungus</name>
    <name type="synonym">Glomus intraradices</name>
    <dbReference type="NCBI Taxonomy" id="747089"/>
    <lineage>
        <taxon>Eukaryota</taxon>
        <taxon>Fungi</taxon>
        <taxon>Fungi incertae sedis</taxon>
        <taxon>Mucoromycota</taxon>
        <taxon>Glomeromycotina</taxon>
        <taxon>Glomeromycetes</taxon>
        <taxon>Glomerales</taxon>
        <taxon>Glomeraceae</taxon>
        <taxon>Rhizophagus</taxon>
    </lineage>
</organism>
<accession>A0A2H5SAJ0</accession>
<comment type="caution">
    <text evidence="4">The sequence shown here is derived from an EMBL/GenBank/DDBJ whole genome shotgun (WGS) entry which is preliminary data.</text>
</comment>
<dbReference type="EMBL" id="AUPC02000011">
    <property type="protein sequence ID" value="POG81384.1"/>
    <property type="molecule type" value="Genomic_DNA"/>
</dbReference>
<evidence type="ECO:0000259" key="3">
    <source>
        <dbReference type="Pfam" id="PF24981"/>
    </source>
</evidence>
<proteinExistence type="predicted"/>
<protein>
    <recommendedName>
        <fullName evidence="3">Attractin/MKLN-like beta-propeller domain-containing protein</fullName>
    </recommendedName>
</protein>
<reference evidence="4 5" key="1">
    <citation type="journal article" date="2013" name="Proc. Natl. Acad. Sci. U.S.A.">
        <title>Genome of an arbuscular mycorrhizal fungus provides insight into the oldest plant symbiosis.</title>
        <authorList>
            <person name="Tisserant E."/>
            <person name="Malbreil M."/>
            <person name="Kuo A."/>
            <person name="Kohler A."/>
            <person name="Symeonidi A."/>
            <person name="Balestrini R."/>
            <person name="Charron P."/>
            <person name="Duensing N."/>
            <person name="Frei Dit Frey N."/>
            <person name="Gianinazzi-Pearson V."/>
            <person name="Gilbert L.B."/>
            <person name="Handa Y."/>
            <person name="Herr J.R."/>
            <person name="Hijri M."/>
            <person name="Koul R."/>
            <person name="Kawaguchi M."/>
            <person name="Krajinski F."/>
            <person name="Lammers P.J."/>
            <person name="Masclaux F.G."/>
            <person name="Murat C."/>
            <person name="Morin E."/>
            <person name="Ndikumana S."/>
            <person name="Pagni M."/>
            <person name="Petitpierre D."/>
            <person name="Requena N."/>
            <person name="Rosikiewicz P."/>
            <person name="Riley R."/>
            <person name="Saito K."/>
            <person name="San Clemente H."/>
            <person name="Shapiro H."/>
            <person name="van Tuinen D."/>
            <person name="Becard G."/>
            <person name="Bonfante P."/>
            <person name="Paszkowski U."/>
            <person name="Shachar-Hill Y.Y."/>
            <person name="Tuskan G.A."/>
            <person name="Young P.W."/>
            <person name="Sanders I.R."/>
            <person name="Henrissat B."/>
            <person name="Rensing S.A."/>
            <person name="Grigoriev I.V."/>
            <person name="Corradi N."/>
            <person name="Roux C."/>
            <person name="Martin F."/>
        </authorList>
    </citation>
    <scope>NUCLEOTIDE SEQUENCE [LARGE SCALE GENOMIC DNA]</scope>
    <source>
        <strain evidence="4 5">DAOM 197198</strain>
    </source>
</reference>
<keyword evidence="5" id="KW-1185">Reference proteome</keyword>
<dbReference type="Pfam" id="PF24981">
    <property type="entry name" value="Beta-prop_ATRN-LZTR1"/>
    <property type="match status" value="1"/>
</dbReference>
<feature type="domain" description="Attractin/MKLN-like beta-propeller" evidence="3">
    <location>
        <begin position="131"/>
        <end position="382"/>
    </location>
</feature>
<dbReference type="AlphaFoldDB" id="A0A2H5SAJ0"/>
<sequence length="693" mass="77256">MFRISRILKILFSLFSFKFILTLWIIINILNKVQSQFTLKRRFTHNAHLIDNKLWFFGGGTMINGILSPTGDVFYIDLTKPFDTTNVPYVAKAASPFSCAWCLSAIGGVNQSKIFFFAGLMVRQDLPNVLTTSMIYSFDIKTQTWSPAPAMKGMAYTRRRELQPVTDKDGKIYMFGGGSDMLLGFQTIQVYNTMSILNSVDNTWTAGPLINPPLSKIDYTATLLPNGDIVYIGGSQTDVNAIHFDVISMNKIDIYDTIGNTWSTMTATGETITERTGHTAVLNKKGEIIIFGGVYAPTLVASQPQIAVLDTSVNPFRWSIPIVNSKEINPPPLIFHTANLVENYMIVAFGNITRSNANEGQSDQLYVLDINTFTWVKNYNPLNNSIPFQEPQSSKSLDKTMIIIIVVIVVVIFIGVAIGVIIYRRKIKQLDDKLTVYQPYIVDQQVPASQIDSESIYTSSSNVPVTSKDINQFNRDIKQLPSIPSNSSGISSVNHNYASANITHGANDTNHYVSNDTVRQYVDNNNNNLAHQYASNNNITRQSLGNKNNVAHQYASNNNTIRQSVGGNNNNVAHQYASNNNTIRQSVGGNNNNVAHQYASNNNTTRRSVGGNNNMAHQYANNNNNTTRQYAGNNNTAHYNTDTNIAPSHERFNLPPDQPYRVVMMNTESGEMYIPPNAQTTSNYNNLNRFSQQ</sequence>
<reference evidence="4 5" key="2">
    <citation type="journal article" date="2018" name="New Phytol.">
        <title>High intraspecific genome diversity in the model arbuscular mycorrhizal symbiont Rhizophagus irregularis.</title>
        <authorList>
            <person name="Chen E.C.H."/>
            <person name="Morin E."/>
            <person name="Beaudet D."/>
            <person name="Noel J."/>
            <person name="Yildirir G."/>
            <person name="Ndikumana S."/>
            <person name="Charron P."/>
            <person name="St-Onge C."/>
            <person name="Giorgi J."/>
            <person name="Kruger M."/>
            <person name="Marton T."/>
            <person name="Ropars J."/>
            <person name="Grigoriev I.V."/>
            <person name="Hainaut M."/>
            <person name="Henrissat B."/>
            <person name="Roux C."/>
            <person name="Martin F."/>
            <person name="Corradi N."/>
        </authorList>
    </citation>
    <scope>NUCLEOTIDE SEQUENCE [LARGE SCALE GENOMIC DNA]</scope>
    <source>
        <strain evidence="4 5">DAOM 197198</strain>
    </source>
</reference>
<dbReference type="SMR" id="A0A2H5SAJ0"/>
<evidence type="ECO:0000313" key="5">
    <source>
        <dbReference type="Proteomes" id="UP000018888"/>
    </source>
</evidence>
<evidence type="ECO:0000313" key="4">
    <source>
        <dbReference type="EMBL" id="POG81384.1"/>
    </source>
</evidence>
<keyword evidence="2" id="KW-0677">Repeat</keyword>
<dbReference type="PANTHER" id="PTHR46093:SF18">
    <property type="entry name" value="FIBRONECTIN TYPE-III DOMAIN-CONTAINING PROTEIN"/>
    <property type="match status" value="1"/>
</dbReference>
<dbReference type="PANTHER" id="PTHR46093">
    <property type="entry name" value="ACYL-COA-BINDING DOMAIN-CONTAINING PROTEIN 5"/>
    <property type="match status" value="1"/>
</dbReference>